<dbReference type="InterPro" id="IPR036388">
    <property type="entry name" value="WH-like_DNA-bd_sf"/>
</dbReference>
<dbReference type="Gene3D" id="1.10.10.10">
    <property type="entry name" value="Winged helix-like DNA-binding domain superfamily/Winged helix DNA-binding domain"/>
    <property type="match status" value="1"/>
</dbReference>
<evidence type="ECO:0000313" key="3">
    <source>
        <dbReference type="Proteomes" id="UP001205337"/>
    </source>
</evidence>
<dbReference type="SUPFAM" id="SSF53067">
    <property type="entry name" value="Actin-like ATPase domain"/>
    <property type="match status" value="1"/>
</dbReference>
<dbReference type="EMBL" id="JANTHX010000004">
    <property type="protein sequence ID" value="MCS0498543.1"/>
    <property type="molecule type" value="Genomic_DNA"/>
</dbReference>
<evidence type="ECO:0000313" key="2">
    <source>
        <dbReference type="EMBL" id="MCS0498543.1"/>
    </source>
</evidence>
<comment type="similarity">
    <text evidence="1">Belongs to the ROK (NagC/XylR) family.</text>
</comment>
<keyword evidence="3" id="KW-1185">Reference proteome</keyword>
<dbReference type="Proteomes" id="UP001205337">
    <property type="component" value="Unassembled WGS sequence"/>
</dbReference>
<dbReference type="PANTHER" id="PTHR18964">
    <property type="entry name" value="ROK (REPRESSOR, ORF, KINASE) FAMILY"/>
    <property type="match status" value="1"/>
</dbReference>
<evidence type="ECO:0000256" key="1">
    <source>
        <dbReference type="ARBA" id="ARBA00006479"/>
    </source>
</evidence>
<accession>A0ABT1ZCV3</accession>
<reference evidence="2 3" key="1">
    <citation type="submission" date="2022-08" db="EMBL/GenBank/DDBJ databases">
        <authorList>
            <person name="Li F."/>
        </authorList>
    </citation>
    <scope>NUCLEOTIDE SEQUENCE [LARGE SCALE GENOMIC DNA]</scope>
    <source>
        <strain evidence="2 3">10F1B-8-1</strain>
    </source>
</reference>
<dbReference type="Gene3D" id="3.30.420.40">
    <property type="match status" value="3"/>
</dbReference>
<dbReference type="InterPro" id="IPR000600">
    <property type="entry name" value="ROK"/>
</dbReference>
<dbReference type="PANTHER" id="PTHR18964:SF149">
    <property type="entry name" value="BIFUNCTIONAL UDP-N-ACETYLGLUCOSAMINE 2-EPIMERASE_N-ACETYLMANNOSAMINE KINASE"/>
    <property type="match status" value="1"/>
</dbReference>
<name>A0ABT1ZCV3_9MICO</name>
<dbReference type="InterPro" id="IPR043129">
    <property type="entry name" value="ATPase_NBD"/>
</dbReference>
<organism evidence="2 3">
    <name type="scientific">Protaetiibacter mangrovi</name>
    <dbReference type="NCBI Taxonomy" id="2970926"/>
    <lineage>
        <taxon>Bacteria</taxon>
        <taxon>Bacillati</taxon>
        <taxon>Actinomycetota</taxon>
        <taxon>Actinomycetes</taxon>
        <taxon>Micrococcales</taxon>
        <taxon>Microbacteriaceae</taxon>
        <taxon>Protaetiibacter</taxon>
    </lineage>
</organism>
<sequence>MVREAMVDTASSMGSRSLLRRMNSLGVLRALMSQPQTLRGLTTASGLSRTAIDAVVSDLAGMGWLTAAESAAARGVGRPATTYRMPREVGCLLSVDIGANHVFAVVTDLTGDVLGQLSGSLAEEDDAEARVSATLQVCDRLLAQVGLDRGSPWIVSIGSPGAISADGRVLFFGGTGMPGWVGLDLRARFATEFDGAVLVEGDVPLGAQAELAYGTAHGFDDVVYVLCGRRTSGATIVGGRVHRGVNGAAGIVGEMPELKWAELNELYGQDVLAQPRPTREQIFALARAGDPAARAAVDEFADDLAQGAAAMVLAIDPQLLVIGGGSSPSADVFLPRFEQTLAKICPLPPRVTASTLGSEAVAMGGISLAAQHLDAVLEDAVRDLASFPDPAAARTLLRAAG</sequence>
<protein>
    <submittedName>
        <fullName evidence="2">ROK family protein</fullName>
    </submittedName>
</protein>
<proteinExistence type="inferred from homology"/>
<dbReference type="Pfam" id="PF00480">
    <property type="entry name" value="ROK"/>
    <property type="match status" value="2"/>
</dbReference>
<comment type="caution">
    <text evidence="2">The sequence shown here is derived from an EMBL/GenBank/DDBJ whole genome shotgun (WGS) entry which is preliminary data.</text>
</comment>
<gene>
    <name evidence="2" type="ORF">NUH29_03135</name>
</gene>
<dbReference type="RefSeq" id="WP_258797497.1">
    <property type="nucleotide sequence ID" value="NZ_JANTHX010000004.1"/>
</dbReference>